<dbReference type="Gene3D" id="3.40.190.150">
    <property type="entry name" value="Bordetella uptake gene, domain 1"/>
    <property type="match status" value="1"/>
</dbReference>
<dbReference type="PANTHER" id="PTHR42928:SF5">
    <property type="entry name" value="BLR1237 PROTEIN"/>
    <property type="match status" value="1"/>
</dbReference>
<gene>
    <name evidence="3" type="ORF">P3W85_36835</name>
</gene>
<feature type="signal peptide" evidence="2">
    <location>
        <begin position="1"/>
        <end position="31"/>
    </location>
</feature>
<feature type="chain" id="PRO_5045722376" evidence="2">
    <location>
        <begin position="32"/>
        <end position="334"/>
    </location>
</feature>
<reference evidence="3 4" key="1">
    <citation type="submission" date="2023-03" db="EMBL/GenBank/DDBJ databases">
        <title>Draft assemblies of triclosan tolerant bacteria isolated from returned activated sludge.</title>
        <authorList>
            <person name="Van Hamelsveld S."/>
        </authorList>
    </citation>
    <scope>NUCLEOTIDE SEQUENCE [LARGE SCALE GENOMIC DNA]</scope>
    <source>
        <strain evidence="3 4">GW210010_S58</strain>
    </source>
</reference>
<evidence type="ECO:0000313" key="4">
    <source>
        <dbReference type="Proteomes" id="UP001216674"/>
    </source>
</evidence>
<dbReference type="Proteomes" id="UP001216674">
    <property type="component" value="Unassembled WGS sequence"/>
</dbReference>
<dbReference type="PIRSF" id="PIRSF017082">
    <property type="entry name" value="YflP"/>
    <property type="match status" value="1"/>
</dbReference>
<dbReference type="InterPro" id="IPR042100">
    <property type="entry name" value="Bug_dom1"/>
</dbReference>
<dbReference type="CDD" id="cd07012">
    <property type="entry name" value="PBP2_Bug_TTT"/>
    <property type="match status" value="1"/>
</dbReference>
<evidence type="ECO:0000256" key="2">
    <source>
        <dbReference type="SAM" id="SignalP"/>
    </source>
</evidence>
<dbReference type="PANTHER" id="PTHR42928">
    <property type="entry name" value="TRICARBOXYLATE-BINDING PROTEIN"/>
    <property type="match status" value="1"/>
</dbReference>
<dbReference type="SUPFAM" id="SSF53850">
    <property type="entry name" value="Periplasmic binding protein-like II"/>
    <property type="match status" value="1"/>
</dbReference>
<protein>
    <submittedName>
        <fullName evidence="3">Tripartite tricarboxylate transporter substrate binding protein</fullName>
    </submittedName>
</protein>
<keyword evidence="4" id="KW-1185">Reference proteome</keyword>
<organism evidence="3 4">
    <name type="scientific">Cupriavidus basilensis</name>
    <dbReference type="NCBI Taxonomy" id="68895"/>
    <lineage>
        <taxon>Bacteria</taxon>
        <taxon>Pseudomonadati</taxon>
        <taxon>Pseudomonadota</taxon>
        <taxon>Betaproteobacteria</taxon>
        <taxon>Burkholderiales</taxon>
        <taxon>Burkholderiaceae</taxon>
        <taxon>Cupriavidus</taxon>
    </lineage>
</organism>
<keyword evidence="2" id="KW-0732">Signal</keyword>
<name>A0ABT6B0Q8_9BURK</name>
<comment type="similarity">
    <text evidence="1">Belongs to the UPF0065 (bug) family.</text>
</comment>
<dbReference type="EMBL" id="JARJLM010000593">
    <property type="protein sequence ID" value="MDF3838460.1"/>
    <property type="molecule type" value="Genomic_DNA"/>
</dbReference>
<dbReference type="InterPro" id="IPR005064">
    <property type="entry name" value="BUG"/>
</dbReference>
<evidence type="ECO:0000313" key="3">
    <source>
        <dbReference type="EMBL" id="MDF3838460.1"/>
    </source>
</evidence>
<accession>A0ABT6B0Q8</accession>
<proteinExistence type="inferred from homology"/>
<comment type="caution">
    <text evidence="3">The sequence shown here is derived from an EMBL/GenBank/DDBJ whole genome shotgun (WGS) entry which is preliminary data.</text>
</comment>
<dbReference type="Pfam" id="PF03401">
    <property type="entry name" value="TctC"/>
    <property type="match status" value="1"/>
</dbReference>
<dbReference type="RefSeq" id="WP_276268414.1">
    <property type="nucleotide sequence ID" value="NZ_JARJLM010000593.1"/>
</dbReference>
<sequence>MKILSFRLHAIRALAALLAGSAIALMAPATAHGTGAWPARGLTLVLPQAAGGGVDTVSRLWAEFATKQLGQPVVVDNRPGAGGAIAVQYVVRQPADGYTLYAASVAQMVLNKFTYKTLPYNPDQDFRGVAMLTTNSFLLVASPQSGIKNWGDLTRLAKAQPAKLNFASAGKGNSTHLVIEMLAQQLGIKLTHVPYQGEAPGLMGVMSGQIDIMAPVLGTGVPNAVAGRVVPLLILGSHRVPQLPNVPTAKEVGLAGFEDIGWLGLAVRTGTPEPVVARLHQITQQFLADPVVVDQLSKLQVDLMPGPAGALHTYIAKDTQRWGRVAKDLGLAND</sequence>
<dbReference type="Gene3D" id="3.40.190.10">
    <property type="entry name" value="Periplasmic binding protein-like II"/>
    <property type="match status" value="1"/>
</dbReference>
<evidence type="ECO:0000256" key="1">
    <source>
        <dbReference type="ARBA" id="ARBA00006987"/>
    </source>
</evidence>